<protein>
    <recommendedName>
        <fullName evidence="3">Rap1a immunity protein domain-containing protein</fullName>
    </recommendedName>
</protein>
<organism evidence="1 2">
    <name type="scientific">Bradyrhizobium iriomotense</name>
    <dbReference type="NCBI Taxonomy" id="441950"/>
    <lineage>
        <taxon>Bacteria</taxon>
        <taxon>Pseudomonadati</taxon>
        <taxon>Pseudomonadota</taxon>
        <taxon>Alphaproteobacteria</taxon>
        <taxon>Hyphomicrobiales</taxon>
        <taxon>Nitrobacteraceae</taxon>
        <taxon>Bradyrhizobium</taxon>
    </lineage>
</organism>
<evidence type="ECO:0008006" key="3">
    <source>
        <dbReference type="Google" id="ProtNLM"/>
    </source>
</evidence>
<evidence type="ECO:0000313" key="1">
    <source>
        <dbReference type="EMBL" id="GLR87989.1"/>
    </source>
</evidence>
<proteinExistence type="predicted"/>
<sequence>MPPIHRLARMLPSVAALAGVLVISFSPARAEKDAAFFIAMYARSPTDRAWIEDYLGANYNGLSWANADLQSKNLPPLFCQPVQFVPTNNQLYDIVKRQSEADQEIKTLPFGAALLRSLQKVFPCV</sequence>
<dbReference type="Proteomes" id="UP001156905">
    <property type="component" value="Unassembled WGS sequence"/>
</dbReference>
<dbReference type="EMBL" id="BSOW01000017">
    <property type="protein sequence ID" value="GLR87989.1"/>
    <property type="molecule type" value="Genomic_DNA"/>
</dbReference>
<evidence type="ECO:0000313" key="2">
    <source>
        <dbReference type="Proteomes" id="UP001156905"/>
    </source>
</evidence>
<gene>
    <name evidence="1" type="ORF">GCM10007857_47010</name>
</gene>
<keyword evidence="2" id="KW-1185">Reference proteome</keyword>
<dbReference type="RefSeq" id="WP_284269152.1">
    <property type="nucleotide sequence ID" value="NZ_BSOW01000017.1"/>
</dbReference>
<comment type="caution">
    <text evidence="1">The sequence shown here is derived from an EMBL/GenBank/DDBJ whole genome shotgun (WGS) entry which is preliminary data.</text>
</comment>
<reference evidence="2" key="1">
    <citation type="journal article" date="2019" name="Int. J. Syst. Evol. Microbiol.">
        <title>The Global Catalogue of Microorganisms (GCM) 10K type strain sequencing project: providing services to taxonomists for standard genome sequencing and annotation.</title>
        <authorList>
            <consortium name="The Broad Institute Genomics Platform"/>
            <consortium name="The Broad Institute Genome Sequencing Center for Infectious Disease"/>
            <person name="Wu L."/>
            <person name="Ma J."/>
        </authorList>
    </citation>
    <scope>NUCLEOTIDE SEQUENCE [LARGE SCALE GENOMIC DNA]</scope>
    <source>
        <strain evidence="2">NBRC 102520</strain>
    </source>
</reference>
<name>A0ABQ6B0P4_9BRAD</name>
<accession>A0ABQ6B0P4</accession>